<evidence type="ECO:0000313" key="3">
    <source>
        <dbReference type="EMBL" id="RMJ10887.1"/>
    </source>
</evidence>
<dbReference type="Proteomes" id="UP000277212">
    <property type="component" value="Unassembled WGS sequence"/>
</dbReference>
<keyword evidence="4" id="KW-1185">Reference proteome</keyword>
<accession>A0A3M2RZZ6</accession>
<dbReference type="PANTHER" id="PTHR33112">
    <property type="entry name" value="DOMAIN PROTEIN, PUTATIVE-RELATED"/>
    <property type="match status" value="1"/>
</dbReference>
<feature type="compositionally biased region" description="Basic and acidic residues" evidence="1">
    <location>
        <begin position="13"/>
        <end position="25"/>
    </location>
</feature>
<evidence type="ECO:0000256" key="1">
    <source>
        <dbReference type="SAM" id="MobiDB-lite"/>
    </source>
</evidence>
<protein>
    <recommendedName>
        <fullName evidence="2">Heterokaryon incompatibility domain-containing protein</fullName>
    </recommendedName>
</protein>
<organism evidence="3 4">
    <name type="scientific">Fusarium kuroshium</name>
    <dbReference type="NCBI Taxonomy" id="2010991"/>
    <lineage>
        <taxon>Eukaryota</taxon>
        <taxon>Fungi</taxon>
        <taxon>Dikarya</taxon>
        <taxon>Ascomycota</taxon>
        <taxon>Pezizomycotina</taxon>
        <taxon>Sordariomycetes</taxon>
        <taxon>Hypocreomycetidae</taxon>
        <taxon>Hypocreales</taxon>
        <taxon>Nectriaceae</taxon>
        <taxon>Fusarium</taxon>
        <taxon>Fusarium solani species complex</taxon>
    </lineage>
</organism>
<feature type="region of interest" description="Disordered" evidence="1">
    <location>
        <begin position="1"/>
        <end position="60"/>
    </location>
</feature>
<reference evidence="3 4" key="1">
    <citation type="submission" date="2017-06" db="EMBL/GenBank/DDBJ databases">
        <title>Comparative genomic analysis of Ambrosia Fusariam Clade fungi.</title>
        <authorList>
            <person name="Stajich J.E."/>
            <person name="Carrillo J."/>
            <person name="Kijimoto T."/>
            <person name="Eskalen A."/>
            <person name="O'Donnell K."/>
            <person name="Kasson M."/>
        </authorList>
    </citation>
    <scope>NUCLEOTIDE SEQUENCE [LARGE SCALE GENOMIC DNA]</scope>
    <source>
        <strain evidence="3">UCR3666</strain>
    </source>
</reference>
<sequence length="795" mass="88604">MKLFRKLRGKKEGKKEERKEEKKEGNVGTSASQQARNRILSTREEQLQNERWPTTPRPGELGTTLSVASSAAPNLQELMKLMKSPASNMSVEEARNLVDLQPPGPCPICFNLDPYRATPDVDTSETHRSWARAEYNIPADTPVGKITVEKSEDLVESSQRGCVYCTMIRTALGTADPTWETEKSYIYIYLAKGLPVIVHLAFGGTSKVRMGREEMLRSFGVDLPEGQAMDFVITINDFSKPPIDIELYRSALNPSEATIGDLVVAPLVEHMGAASPIQEHSGDQGCFEFINKQVANCMKNHKCGGDGPLPLLPERIIWIEANNSTHIQLVEPTDIRAKYIALSYCWGPTGPDTYLTNASTLEAKKAGIQFQDLPPLFQDVVSCSRSLGIEYVWIDRLCIIQGQDEDFKRQAANMHKIYGNATLTIAAASATSENDRILAPRDIKGQPFSLNLNIEGIGTLKVGARRRSHCLGTEDKGGDYGKISTRAWIWQERLLSGRMIFYTPTALKFECNHHSIWEGFAPDVKGHSWSAQLNNISHNAWTLLVEEYMSRDITRQSDRLPAMDAVMKRISQSQGWSPLWGMWANALVESLGWQSKASEKFGTLMCRTNPGNYAPSWSWASVDGPISYVSARGLGGLEENDPMVYDVEIRSVNAASGLIRVAGHAISVTLHCRVDVHEPEDGERQVKHHYEVLRVYNNGEPFPMNPDVHLKPGKINVMGQNTTTVVRLPYNEEPPETSWTATCLCLLVGKMRMRAQVLFLGGSQRQERAWERIGMVDGLSPAIFGTSQRRLIDIV</sequence>
<dbReference type="PANTHER" id="PTHR33112:SF9">
    <property type="entry name" value="HETEROKARYON INCOMPATIBILITY DOMAIN-CONTAINING PROTEIN"/>
    <property type="match status" value="1"/>
</dbReference>
<dbReference type="AlphaFoldDB" id="A0A3M2RZZ6"/>
<dbReference type="InterPro" id="IPR010730">
    <property type="entry name" value="HET"/>
</dbReference>
<evidence type="ECO:0000259" key="2">
    <source>
        <dbReference type="Pfam" id="PF06985"/>
    </source>
</evidence>
<proteinExistence type="predicted"/>
<comment type="caution">
    <text evidence="3">The sequence shown here is derived from an EMBL/GenBank/DDBJ whole genome shotgun (WGS) entry which is preliminary data.</text>
</comment>
<dbReference type="STRING" id="2010991.A0A3M2RZZ6"/>
<evidence type="ECO:0000313" key="4">
    <source>
        <dbReference type="Proteomes" id="UP000277212"/>
    </source>
</evidence>
<gene>
    <name evidence="3" type="ORF">CDV36_009463</name>
</gene>
<feature type="domain" description="Heterokaryon incompatibility" evidence="2">
    <location>
        <begin position="339"/>
        <end position="492"/>
    </location>
</feature>
<name>A0A3M2RZZ6_9HYPO</name>
<feature type="compositionally biased region" description="Basic residues" evidence="1">
    <location>
        <begin position="1"/>
        <end position="12"/>
    </location>
</feature>
<feature type="compositionally biased region" description="Polar residues" evidence="1">
    <location>
        <begin position="27"/>
        <end position="40"/>
    </location>
</feature>
<dbReference type="OrthoDB" id="47007at2759"/>
<dbReference type="Pfam" id="PF06985">
    <property type="entry name" value="HET"/>
    <property type="match status" value="1"/>
</dbReference>
<dbReference type="EMBL" id="NKUJ01000186">
    <property type="protein sequence ID" value="RMJ10887.1"/>
    <property type="molecule type" value="Genomic_DNA"/>
</dbReference>